<feature type="region of interest" description="Disordered" evidence="1">
    <location>
        <begin position="655"/>
        <end position="724"/>
    </location>
</feature>
<feature type="compositionally biased region" description="Basic and acidic residues" evidence="1">
    <location>
        <begin position="660"/>
        <end position="669"/>
    </location>
</feature>
<feature type="compositionally biased region" description="Polar residues" evidence="1">
    <location>
        <begin position="521"/>
        <end position="533"/>
    </location>
</feature>
<proteinExistence type="predicted"/>
<reference evidence="2" key="2">
    <citation type="submission" date="2020-04" db="EMBL/GenBank/DDBJ databases">
        <authorList>
            <person name="Santos R.A.C."/>
            <person name="Steenwyk J.L."/>
            <person name="Rivero-Menendez O."/>
            <person name="Mead M.E."/>
            <person name="Silva L.P."/>
            <person name="Bastos R.W."/>
            <person name="Alastruey-Izquierdo A."/>
            <person name="Goldman G.H."/>
            <person name="Rokas A."/>
        </authorList>
    </citation>
    <scope>NUCLEOTIDE SEQUENCE</scope>
    <source>
        <strain evidence="2">CNM-CM6805</strain>
    </source>
</reference>
<organism evidence="2 3">
    <name type="scientific">Aspergillus fumigatiaffinis</name>
    <dbReference type="NCBI Taxonomy" id="340414"/>
    <lineage>
        <taxon>Eukaryota</taxon>
        <taxon>Fungi</taxon>
        <taxon>Dikarya</taxon>
        <taxon>Ascomycota</taxon>
        <taxon>Pezizomycotina</taxon>
        <taxon>Eurotiomycetes</taxon>
        <taxon>Eurotiomycetidae</taxon>
        <taxon>Eurotiales</taxon>
        <taxon>Aspergillaceae</taxon>
        <taxon>Aspergillus</taxon>
        <taxon>Aspergillus subgen. Fumigati</taxon>
    </lineage>
</organism>
<feature type="compositionally biased region" description="Low complexity" evidence="1">
    <location>
        <begin position="738"/>
        <end position="752"/>
    </location>
</feature>
<evidence type="ECO:0000256" key="1">
    <source>
        <dbReference type="SAM" id="MobiDB-lite"/>
    </source>
</evidence>
<dbReference type="AlphaFoldDB" id="A0A8H4H8M1"/>
<feature type="compositionally biased region" description="Basic and acidic residues" evidence="1">
    <location>
        <begin position="541"/>
        <end position="554"/>
    </location>
</feature>
<dbReference type="EMBL" id="JAAAPX010000038">
    <property type="protein sequence ID" value="KAF4238519.1"/>
    <property type="molecule type" value="Genomic_DNA"/>
</dbReference>
<feature type="region of interest" description="Disordered" evidence="1">
    <location>
        <begin position="42"/>
        <end position="86"/>
    </location>
</feature>
<accession>A0A8H4H8M1</accession>
<feature type="region of interest" description="Disordered" evidence="1">
    <location>
        <begin position="738"/>
        <end position="781"/>
    </location>
</feature>
<dbReference type="Proteomes" id="UP000653565">
    <property type="component" value="Unassembled WGS sequence"/>
</dbReference>
<protein>
    <submittedName>
        <fullName evidence="2">Uncharacterized protein</fullName>
    </submittedName>
</protein>
<feature type="compositionally biased region" description="Low complexity" evidence="1">
    <location>
        <begin position="675"/>
        <end position="686"/>
    </location>
</feature>
<name>A0A8H4H8M1_9EURO</name>
<gene>
    <name evidence="2" type="ORF">CNMCM6805_006367</name>
</gene>
<evidence type="ECO:0000313" key="2">
    <source>
        <dbReference type="EMBL" id="KAF4238519.1"/>
    </source>
</evidence>
<feature type="compositionally biased region" description="Polar residues" evidence="1">
    <location>
        <begin position="560"/>
        <end position="572"/>
    </location>
</feature>
<comment type="caution">
    <text evidence="2">The sequence shown here is derived from an EMBL/GenBank/DDBJ whole genome shotgun (WGS) entry which is preliminary data.</text>
</comment>
<feature type="region of interest" description="Disordered" evidence="1">
    <location>
        <begin position="521"/>
        <end position="579"/>
    </location>
</feature>
<feature type="region of interest" description="Disordered" evidence="1">
    <location>
        <begin position="135"/>
        <end position="176"/>
    </location>
</feature>
<feature type="compositionally biased region" description="Polar residues" evidence="1">
    <location>
        <begin position="760"/>
        <end position="781"/>
    </location>
</feature>
<evidence type="ECO:0000313" key="3">
    <source>
        <dbReference type="Proteomes" id="UP000653565"/>
    </source>
</evidence>
<reference evidence="2" key="1">
    <citation type="journal article" date="2020" name="bioRxiv">
        <title>Genomic and phenotypic heterogeneity of clinical isolates of the human pathogens Aspergillus fumigatus, Aspergillus lentulus and Aspergillus fumigatiaffinis.</title>
        <authorList>
            <person name="dos Santos R.A.C."/>
            <person name="Steenwyk J.L."/>
            <person name="Rivero-Menendez O."/>
            <person name="Mead M.E."/>
            <person name="Silva L.P."/>
            <person name="Bastos R.W."/>
            <person name="Alastruey-Izquierdo A."/>
            <person name="Goldman G.H."/>
            <person name="Rokas A."/>
        </authorList>
    </citation>
    <scope>NUCLEOTIDE SEQUENCE</scope>
    <source>
        <strain evidence="2">CNM-CM6805</strain>
    </source>
</reference>
<sequence>MRYDIPTLLAMSQNMHIDLGRFSAQALGYNLLRQHKADRTVLSERPVNASRNVSNRSRQSQGTHSTSGPRLRHPTRQPSDPPQGALAQADAGFARFLKEHASPKHQRVTAGGRIVPMDSQGSAPQMELSAIDQTKDDRGTFSTPTIGKGKSKAKDKRQRPEDICPHAGADSSFPQPQGILATHARLSSISMNDKSEPRISASTLIPTIAPVALGSSMISQPNAAFPLMSQQYFQFEPQFQEPHAPALQNYAMYGLAGYPFAFCPSLQGLSASNVIPFMSSASQAQSSGLVTPSDIAPCSSMIGGYSSTISQSSSIMDSFVPNQATQGYHQVGGNMAAANQPLFSMGPFLESSLRKSLSQISIDYAALSTQLTSLDRYMAMHTWDMDPCAKKSLVEQRKSLVRELDVVRSYKEQLEATLRVSNEPGNQKEKGAGAAAQSNNYLSQSMMTNQFHLEIPPSASQYAIPGFSMLSPVSAVPPVLPADQPVDPYFQWQASQNVGSLDNYFEFQNLSSGWNASMASKLSQRNRNSNSGSEFARANTRARDLVDGRARDGKTGVNDGRTSLSKPSSSELRGTEHMMGDATRKVDAVNQLIQGLSRVSIQSTLTDTHSYSEKNAKVQSYLPWKSSTELIKGAGTYRPVVPRLRRPWASEMPIQRAPIRRGEMSFKTDEDADSKSSSSYISTTDSWATGRSEDKRSVGGDSVRGQQSGNDLETHQESSRRYPNPATAIDTVHTAQLSNASASNSKSSQSHSTIAYGPRPSTSATSMTDLSEETSSVNAKQANPQLLTQYLNKDHGLLVQKTTALAVSQNVNAHAFLAGVEGMLNRPYLGDISHGDDKMQALAQHAKLGKV</sequence>
<feature type="compositionally biased region" description="Low complexity" evidence="1">
    <location>
        <begin position="47"/>
        <end position="61"/>
    </location>
</feature>
<keyword evidence="3" id="KW-1185">Reference proteome</keyword>